<dbReference type="Proteomes" id="UP000215453">
    <property type="component" value="Chromosome 18"/>
</dbReference>
<evidence type="ECO:0000313" key="1">
    <source>
        <dbReference type="EMBL" id="SMY30389.1"/>
    </source>
</evidence>
<organism evidence="1 2">
    <name type="scientific">Zymoseptoria tritici ST99CH_1A5</name>
    <dbReference type="NCBI Taxonomy" id="1276529"/>
    <lineage>
        <taxon>Eukaryota</taxon>
        <taxon>Fungi</taxon>
        <taxon>Dikarya</taxon>
        <taxon>Ascomycota</taxon>
        <taxon>Pezizomycotina</taxon>
        <taxon>Dothideomycetes</taxon>
        <taxon>Dothideomycetidae</taxon>
        <taxon>Mycosphaerellales</taxon>
        <taxon>Mycosphaerellaceae</taxon>
        <taxon>Zymoseptoria</taxon>
    </lineage>
</organism>
<evidence type="ECO:0000313" key="2">
    <source>
        <dbReference type="Proteomes" id="UP000215453"/>
    </source>
</evidence>
<name>A0A1Y6M3C2_ZYMTR</name>
<reference evidence="1 2" key="1">
    <citation type="submission" date="2016-10" db="EMBL/GenBank/DDBJ databases">
        <authorList>
            <person name="Varghese N."/>
        </authorList>
    </citation>
    <scope>NUCLEOTIDE SEQUENCE [LARGE SCALE GENOMIC DNA]</scope>
</reference>
<gene>
    <name evidence="1" type="ORF">ZT1A5_G11842</name>
</gene>
<protein>
    <submittedName>
        <fullName evidence="1">Uncharacterized protein</fullName>
    </submittedName>
</protein>
<proteinExistence type="predicted"/>
<dbReference type="AlphaFoldDB" id="A0A1Y6M3C2"/>
<sequence>MELIHDFHIPHLDDDFDTIFDHDNTPLAHQRHSPTCAHSADGRSAGDHCDINTTRPSIRLGLEMALVSKRLAKDGGGGVESSSTEMKPWNRDDGLAVASDVFRTLCRTDDQLMTPDMMPDPAGSLLERSIAVKHNSHGTTLFTLLSSVQSPIASAERLWFVAEVDLTAPPKAFTYTSAPPEARPSMSGLIKQLHSDLQQAQIFQGDLPMVSDADSSEHADFISCLADSIGCLQAYLTNNHRPLDFFLSRLQGSLSRPSHVSSSEQPRSLQR</sequence>
<dbReference type="EMBL" id="LT882693">
    <property type="protein sequence ID" value="SMY30389.1"/>
    <property type="molecule type" value="Genomic_DNA"/>
</dbReference>
<accession>A0A1Y6M3C2</accession>